<gene>
    <name evidence="1" type="ORF">UFOVP1195_15</name>
    <name evidence="2" type="ORF">UFOVP1288_15</name>
    <name evidence="3" type="ORF">UFOVP1409_15</name>
</gene>
<dbReference type="EMBL" id="LR797352">
    <property type="protein sequence ID" value="CAB4204916.1"/>
    <property type="molecule type" value="Genomic_DNA"/>
</dbReference>
<protein>
    <submittedName>
        <fullName evidence="2">Uncharacterized protein</fullName>
    </submittedName>
</protein>
<reference evidence="2" key="1">
    <citation type="submission" date="2020-05" db="EMBL/GenBank/DDBJ databases">
        <authorList>
            <person name="Chiriac C."/>
            <person name="Salcher M."/>
            <person name="Ghai R."/>
            <person name="Kavagutti S V."/>
        </authorList>
    </citation>
    <scope>NUCLEOTIDE SEQUENCE</scope>
</reference>
<organism evidence="2">
    <name type="scientific">uncultured Caudovirales phage</name>
    <dbReference type="NCBI Taxonomy" id="2100421"/>
    <lineage>
        <taxon>Viruses</taxon>
        <taxon>Duplodnaviria</taxon>
        <taxon>Heunggongvirae</taxon>
        <taxon>Uroviricota</taxon>
        <taxon>Caudoviricetes</taxon>
        <taxon>Peduoviridae</taxon>
        <taxon>Maltschvirus</taxon>
        <taxon>Maltschvirus maltsch</taxon>
    </lineage>
</organism>
<evidence type="ECO:0000313" key="1">
    <source>
        <dbReference type="EMBL" id="CAB4189765.1"/>
    </source>
</evidence>
<proteinExistence type="predicted"/>
<name>A0A6J5RHC5_9CAUD</name>
<dbReference type="EMBL" id="LR797238">
    <property type="protein sequence ID" value="CAB4195432.1"/>
    <property type="molecule type" value="Genomic_DNA"/>
</dbReference>
<evidence type="ECO:0000313" key="3">
    <source>
        <dbReference type="EMBL" id="CAB4204916.1"/>
    </source>
</evidence>
<evidence type="ECO:0000313" key="2">
    <source>
        <dbReference type="EMBL" id="CAB4195432.1"/>
    </source>
</evidence>
<sequence>MQRVSDDRLGTIRLKLQFAGKGNKEATWVEVTDTGKVVCSIAELNSLIAEVVRRRHPPAKPNAGAYPLGPVSKALMALEVGDTITLPPTTSGALTSARTTAKKHLQAPNATWHSQTLDTGNVLVTRVPDGTPYPGKERNNEVANHLSKMRIGQSKVITGCPRRIPNAAKVHARRLMGISWANWSYIKLINGSLRCTRTS</sequence>
<dbReference type="EMBL" id="LR797149">
    <property type="protein sequence ID" value="CAB4189765.1"/>
    <property type="molecule type" value="Genomic_DNA"/>
</dbReference>
<accession>A0A6J5RHC5</accession>